<keyword evidence="7" id="KW-1185">Reference proteome</keyword>
<accession>A0A9W6G5E9</accession>
<dbReference type="EMBL" id="BSDT01000001">
    <property type="protein sequence ID" value="GLI40751.1"/>
    <property type="molecule type" value="Genomic_DNA"/>
</dbReference>
<dbReference type="InterPro" id="IPR014017">
    <property type="entry name" value="DNA_helicase_UvrD-like_C"/>
</dbReference>
<organism evidence="6 7">
    <name type="scientific">Glycomyces algeriensis</name>
    <dbReference type="NCBI Taxonomy" id="256037"/>
    <lineage>
        <taxon>Bacteria</taxon>
        <taxon>Bacillati</taxon>
        <taxon>Actinomycetota</taxon>
        <taxon>Actinomycetes</taxon>
        <taxon>Glycomycetales</taxon>
        <taxon>Glycomycetaceae</taxon>
        <taxon>Glycomyces</taxon>
    </lineage>
</organism>
<dbReference type="GO" id="GO:0004386">
    <property type="term" value="F:helicase activity"/>
    <property type="evidence" value="ECO:0007669"/>
    <property type="project" value="UniProtKB-KW"/>
</dbReference>
<evidence type="ECO:0000256" key="3">
    <source>
        <dbReference type="ARBA" id="ARBA00022806"/>
    </source>
</evidence>
<name>A0A9W6G5E9_9ACTN</name>
<sequence>MPNATPIQHYVDALKSSGIPAQAIKDDIPDADTVHVTTINGLKGTEYRCIVLVGVGADRYPRKFAAELAATDPVAYELALERERNLLFVAFTRACRELTVIWSGEPSPLLRH</sequence>
<dbReference type="GO" id="GO:0005524">
    <property type="term" value="F:ATP binding"/>
    <property type="evidence" value="ECO:0007669"/>
    <property type="project" value="UniProtKB-KW"/>
</dbReference>
<protein>
    <recommendedName>
        <fullName evidence="5">UvrD-like helicase C-terminal domain-containing protein</fullName>
    </recommendedName>
</protein>
<dbReference type="RefSeq" id="WP_270117037.1">
    <property type="nucleotide sequence ID" value="NZ_BAAAOL010000009.1"/>
</dbReference>
<keyword evidence="4" id="KW-0067">ATP-binding</keyword>
<feature type="domain" description="UvrD-like helicase C-terminal" evidence="5">
    <location>
        <begin position="26"/>
        <end position="103"/>
    </location>
</feature>
<evidence type="ECO:0000256" key="4">
    <source>
        <dbReference type="ARBA" id="ARBA00022840"/>
    </source>
</evidence>
<keyword evidence="2" id="KW-0378">Hydrolase</keyword>
<evidence type="ECO:0000256" key="2">
    <source>
        <dbReference type="ARBA" id="ARBA00022801"/>
    </source>
</evidence>
<evidence type="ECO:0000313" key="7">
    <source>
        <dbReference type="Proteomes" id="UP001144313"/>
    </source>
</evidence>
<dbReference type="Proteomes" id="UP001144313">
    <property type="component" value="Unassembled WGS sequence"/>
</dbReference>
<proteinExistence type="predicted"/>
<gene>
    <name evidence="6" type="ORF">GALLR39Z86_06010</name>
</gene>
<dbReference type="Pfam" id="PF13361">
    <property type="entry name" value="UvrD_C"/>
    <property type="match status" value="1"/>
</dbReference>
<dbReference type="GO" id="GO:0016787">
    <property type="term" value="F:hydrolase activity"/>
    <property type="evidence" value="ECO:0007669"/>
    <property type="project" value="UniProtKB-KW"/>
</dbReference>
<dbReference type="SUPFAM" id="SSF52540">
    <property type="entry name" value="P-loop containing nucleoside triphosphate hydrolases"/>
    <property type="match status" value="1"/>
</dbReference>
<keyword evidence="3" id="KW-0347">Helicase</keyword>
<dbReference type="InterPro" id="IPR027417">
    <property type="entry name" value="P-loop_NTPase"/>
</dbReference>
<dbReference type="AlphaFoldDB" id="A0A9W6G5E9"/>
<evidence type="ECO:0000313" key="6">
    <source>
        <dbReference type="EMBL" id="GLI40751.1"/>
    </source>
</evidence>
<keyword evidence="1" id="KW-0547">Nucleotide-binding</keyword>
<evidence type="ECO:0000256" key="1">
    <source>
        <dbReference type="ARBA" id="ARBA00022741"/>
    </source>
</evidence>
<evidence type="ECO:0000259" key="5">
    <source>
        <dbReference type="Pfam" id="PF13361"/>
    </source>
</evidence>
<comment type="caution">
    <text evidence="6">The sequence shown here is derived from an EMBL/GenBank/DDBJ whole genome shotgun (WGS) entry which is preliminary data.</text>
</comment>
<reference evidence="6" key="1">
    <citation type="submission" date="2022-12" db="EMBL/GenBank/DDBJ databases">
        <title>Reference genome sequencing for broad-spectrum identification of bacterial and archaeal isolates by mass spectrometry.</title>
        <authorList>
            <person name="Sekiguchi Y."/>
            <person name="Tourlousse D.M."/>
        </authorList>
    </citation>
    <scope>NUCLEOTIDE SEQUENCE</scope>
    <source>
        <strain evidence="6">LLR39Z86</strain>
    </source>
</reference>
<dbReference type="Gene3D" id="3.40.50.300">
    <property type="entry name" value="P-loop containing nucleotide triphosphate hydrolases"/>
    <property type="match status" value="1"/>
</dbReference>